<sequence>MTARAKHGSMDTKQEEVIYEMCLTKRRALLIFSTWMAFLMRAAYQVQEDMLGRGHVTDPKCSTGVEQNQQITGSHALVGHNMSSVLVGDEFECQLKCVHTQPCKSFNVHFSSNQANKHVCELNNQTRETTAMNNNTFFTYGTSSKNSSKHVRETKTVNEKEKKERKKRKE</sequence>
<proteinExistence type="predicted"/>
<evidence type="ECO:0000313" key="4">
    <source>
        <dbReference type="Proteomes" id="UP001249851"/>
    </source>
</evidence>
<reference evidence="3" key="1">
    <citation type="journal article" date="2023" name="G3 (Bethesda)">
        <title>Whole genome assembly and annotation of the endangered Caribbean coral Acropora cervicornis.</title>
        <authorList>
            <person name="Selwyn J.D."/>
            <person name="Vollmer S.V."/>
        </authorList>
    </citation>
    <scope>NUCLEOTIDE SEQUENCE</scope>
    <source>
        <strain evidence="3">K2</strain>
    </source>
</reference>
<dbReference type="Gene3D" id="3.50.4.10">
    <property type="entry name" value="Hepatocyte Growth Factor"/>
    <property type="match status" value="1"/>
</dbReference>
<evidence type="ECO:0000256" key="1">
    <source>
        <dbReference type="SAM" id="MobiDB-lite"/>
    </source>
</evidence>
<reference evidence="3" key="2">
    <citation type="journal article" date="2023" name="Science">
        <title>Genomic signatures of disease resistance in endangered staghorn corals.</title>
        <authorList>
            <person name="Vollmer S.V."/>
            <person name="Selwyn J.D."/>
            <person name="Despard B.A."/>
            <person name="Roesel C.L."/>
        </authorList>
    </citation>
    <scope>NUCLEOTIDE SEQUENCE</scope>
    <source>
        <strain evidence="3">K2</strain>
    </source>
</reference>
<comment type="caution">
    <text evidence="3">The sequence shown here is derived from an EMBL/GenBank/DDBJ whole genome shotgun (WGS) entry which is preliminary data.</text>
</comment>
<feature type="domain" description="Apple" evidence="2">
    <location>
        <begin position="72"/>
        <end position="137"/>
    </location>
</feature>
<name>A0AAD9QJK4_ACRCE</name>
<evidence type="ECO:0000313" key="3">
    <source>
        <dbReference type="EMBL" id="KAK2562086.1"/>
    </source>
</evidence>
<dbReference type="EMBL" id="JARQWQ010000030">
    <property type="protein sequence ID" value="KAK2562086.1"/>
    <property type="molecule type" value="Genomic_DNA"/>
</dbReference>
<dbReference type="InterPro" id="IPR003609">
    <property type="entry name" value="Pan_app"/>
</dbReference>
<feature type="compositionally biased region" description="Basic and acidic residues" evidence="1">
    <location>
        <begin position="150"/>
        <end position="162"/>
    </location>
</feature>
<dbReference type="AlphaFoldDB" id="A0AAD9QJK4"/>
<dbReference type="Proteomes" id="UP001249851">
    <property type="component" value="Unassembled WGS sequence"/>
</dbReference>
<organism evidence="3 4">
    <name type="scientific">Acropora cervicornis</name>
    <name type="common">Staghorn coral</name>
    <dbReference type="NCBI Taxonomy" id="6130"/>
    <lineage>
        <taxon>Eukaryota</taxon>
        <taxon>Metazoa</taxon>
        <taxon>Cnidaria</taxon>
        <taxon>Anthozoa</taxon>
        <taxon>Hexacorallia</taxon>
        <taxon>Scleractinia</taxon>
        <taxon>Astrocoeniina</taxon>
        <taxon>Acroporidae</taxon>
        <taxon>Acropora</taxon>
    </lineage>
</organism>
<feature type="region of interest" description="Disordered" evidence="1">
    <location>
        <begin position="139"/>
        <end position="170"/>
    </location>
</feature>
<dbReference type="Pfam" id="PF00024">
    <property type="entry name" value="PAN_1"/>
    <property type="match status" value="1"/>
</dbReference>
<accession>A0AAD9QJK4</accession>
<protein>
    <recommendedName>
        <fullName evidence="2">Apple domain-containing protein</fullName>
    </recommendedName>
</protein>
<gene>
    <name evidence="3" type="ORF">P5673_014831</name>
</gene>
<keyword evidence="4" id="KW-1185">Reference proteome</keyword>
<evidence type="ECO:0000259" key="2">
    <source>
        <dbReference type="Pfam" id="PF00024"/>
    </source>
</evidence>